<evidence type="ECO:0000256" key="4">
    <source>
        <dbReference type="SAM" id="SignalP"/>
    </source>
</evidence>
<dbReference type="eggNOG" id="COG3504">
    <property type="taxonomic scope" value="Bacteria"/>
</dbReference>
<dbReference type="Proteomes" id="UP000018688">
    <property type="component" value="Unassembled WGS sequence"/>
</dbReference>
<evidence type="ECO:0000313" key="6">
    <source>
        <dbReference type="Proteomes" id="UP000018688"/>
    </source>
</evidence>
<comment type="caution">
    <text evidence="5">The sequence shown here is derived from an EMBL/GenBank/DDBJ whole genome shotgun (WGS) entry which is preliminary data.</text>
</comment>
<organism evidence="5 6">
    <name type="scientific">Helicobacter canis NCTC 12740</name>
    <dbReference type="NCBI Taxonomy" id="1357399"/>
    <lineage>
        <taxon>Bacteria</taxon>
        <taxon>Pseudomonadati</taxon>
        <taxon>Campylobacterota</taxon>
        <taxon>Epsilonproteobacteria</taxon>
        <taxon>Campylobacterales</taxon>
        <taxon>Helicobacteraceae</taxon>
        <taxon>Helicobacter</taxon>
    </lineage>
</organism>
<reference evidence="5 6" key="1">
    <citation type="submission" date="2013-10" db="EMBL/GenBank/DDBJ databases">
        <title>The Genome Sequence of Helicobacter canis NCTC 12740.</title>
        <authorList>
            <consortium name="The Broad Institute Genomics Platform"/>
            <person name="Earl A."/>
            <person name="Fox J.G."/>
            <person name="Shen Z."/>
            <person name="Young S.K."/>
            <person name="Zeng Q."/>
            <person name="Gargeya S."/>
            <person name="Fitzgerald M."/>
            <person name="Abouelleil A."/>
            <person name="Alvarado L."/>
            <person name="Chapman S.B."/>
            <person name="Gainer-Dewar J."/>
            <person name="Goldberg J."/>
            <person name="Griggs A."/>
            <person name="Gujja S."/>
            <person name="Hansen M."/>
            <person name="Howarth C."/>
            <person name="Imamovic A."/>
            <person name="Ireland A."/>
            <person name="Larimer J."/>
            <person name="McCowan C."/>
            <person name="Murphy C."/>
            <person name="Pearson M."/>
            <person name="Poon T.W."/>
            <person name="Priest M."/>
            <person name="Roberts A."/>
            <person name="Saif S."/>
            <person name="Shea T."/>
            <person name="Sykes S."/>
            <person name="Wortman J."/>
            <person name="Nusbaum C."/>
            <person name="Birren B."/>
        </authorList>
    </citation>
    <scope>NUCLEOTIDE SEQUENCE [LARGE SCALE GENOMIC DNA]</scope>
    <source>
        <strain evidence="5 6">NCTC 12740</strain>
    </source>
</reference>
<keyword evidence="6" id="KW-1185">Reference proteome</keyword>
<dbReference type="InterPro" id="IPR038161">
    <property type="entry name" value="VirB9/CagX/TrbG_C_sf"/>
</dbReference>
<gene>
    <name evidence="5" type="ORF">HMPREF2087_01444</name>
</gene>
<evidence type="ECO:0000256" key="2">
    <source>
        <dbReference type="ARBA" id="ARBA00022729"/>
    </source>
</evidence>
<protein>
    <recommendedName>
        <fullName evidence="7">Conjugal transfer protein</fullName>
    </recommendedName>
</protein>
<dbReference type="Gene3D" id="2.60.40.2500">
    <property type="match status" value="1"/>
</dbReference>
<dbReference type="Pfam" id="PF03524">
    <property type="entry name" value="CagX"/>
    <property type="match status" value="1"/>
</dbReference>
<name>V8CFV9_9HELI</name>
<dbReference type="PATRIC" id="fig|1357399.3.peg.1509"/>
<feature type="region of interest" description="Disordered" evidence="3">
    <location>
        <begin position="212"/>
        <end position="231"/>
    </location>
</feature>
<feature type="region of interest" description="Disordered" evidence="3">
    <location>
        <begin position="377"/>
        <end position="431"/>
    </location>
</feature>
<dbReference type="CDD" id="cd06911">
    <property type="entry name" value="VirB9_CagX_TrbG"/>
    <property type="match status" value="1"/>
</dbReference>
<evidence type="ECO:0000256" key="1">
    <source>
        <dbReference type="ARBA" id="ARBA00006135"/>
    </source>
</evidence>
<dbReference type="STRING" id="1357399.HMPREF2087_01444"/>
<feature type="signal peptide" evidence="4">
    <location>
        <begin position="1"/>
        <end position="20"/>
    </location>
</feature>
<keyword evidence="2 4" id="KW-0732">Signal</keyword>
<dbReference type="EMBL" id="AZJJ01000007">
    <property type="protein sequence ID" value="ETD25616.1"/>
    <property type="molecule type" value="Genomic_DNA"/>
</dbReference>
<sequence length="431" mass="49218">MKKIAIALLGIFVYCSIVAAQEPTIESQPTLEQQAFEDEDGSVFSDSDFGEEIQGTNDHTNKMVFLDAVQKHFWNPNRKLQDNNINILHRDGDTHKIRTRYAMITTFIFDNDRIAEIILGDPNGFEARQIPNPKWNLSNILTIKPKLIGIDTNLLVIGESGTIYTFYLFSTHFTNRRDPAFSVFVSKDRRIGKIAMENLEDVSKSNAEFKRAKNAKKHKDTSPYITQNTNDMPDTRKIPSAVIEEDDGEFLTIGDKVNKLHIDKSKIQRGYVQKPKSTRSWKRFFIAKPSRASIAMQAMDIFNDKDYTYFKFDQTDSNSKFPVVFKVVDGYDNPVNTKIVGNYIIAEDLSEKWTLKMGDEWVCIERLDKSLIVYESQKPDTKPNQNNKKPLPKDKTNSDVEIINTPTLADPNSINTPAAPKQTNKNKKTSK</sequence>
<evidence type="ECO:0000313" key="5">
    <source>
        <dbReference type="EMBL" id="ETD25616.1"/>
    </source>
</evidence>
<dbReference type="HOGENOM" id="CLU_037112_1_1_7"/>
<dbReference type="InterPro" id="IPR010258">
    <property type="entry name" value="Conjugal_tfr_TrbG/VirB9/CagX"/>
</dbReference>
<dbReference type="RefSeq" id="WP_023930456.1">
    <property type="nucleotide sequence ID" value="NZ_KI669458.1"/>
</dbReference>
<evidence type="ECO:0000256" key="3">
    <source>
        <dbReference type="SAM" id="MobiDB-lite"/>
    </source>
</evidence>
<evidence type="ECO:0008006" key="7">
    <source>
        <dbReference type="Google" id="ProtNLM"/>
    </source>
</evidence>
<dbReference type="AlphaFoldDB" id="V8CFV9"/>
<accession>V8CFV9</accession>
<comment type="similarity">
    <text evidence="1">Belongs to the TrbG/VirB9 family.</text>
</comment>
<feature type="chain" id="PRO_5004767559" description="Conjugal transfer protein" evidence="4">
    <location>
        <begin position="21"/>
        <end position="431"/>
    </location>
</feature>
<dbReference type="InterPro" id="IPR033645">
    <property type="entry name" value="VirB9/CagX/TrbG_C"/>
</dbReference>
<proteinExistence type="inferred from homology"/>
<dbReference type="OrthoDB" id="5515031at2"/>
<feature type="compositionally biased region" description="Polar residues" evidence="3">
    <location>
        <begin position="404"/>
        <end position="416"/>
    </location>
</feature>